<organism evidence="1 2">
    <name type="scientific">Morus notabilis</name>
    <dbReference type="NCBI Taxonomy" id="981085"/>
    <lineage>
        <taxon>Eukaryota</taxon>
        <taxon>Viridiplantae</taxon>
        <taxon>Streptophyta</taxon>
        <taxon>Embryophyta</taxon>
        <taxon>Tracheophyta</taxon>
        <taxon>Spermatophyta</taxon>
        <taxon>Magnoliopsida</taxon>
        <taxon>eudicotyledons</taxon>
        <taxon>Gunneridae</taxon>
        <taxon>Pentapetalae</taxon>
        <taxon>rosids</taxon>
        <taxon>fabids</taxon>
        <taxon>Rosales</taxon>
        <taxon>Moraceae</taxon>
        <taxon>Moreae</taxon>
        <taxon>Morus</taxon>
    </lineage>
</organism>
<dbReference type="EMBL" id="KE345759">
    <property type="protein sequence ID" value="EXC14078.1"/>
    <property type="molecule type" value="Genomic_DNA"/>
</dbReference>
<sequence>METMPEAKMEATPLIEGVISKIHFNCRIPGKTKDRTSYSWRSVKFLIGFPVSGSRIGTNPRALAAGFGGWACPVAK</sequence>
<gene>
    <name evidence="1" type="ORF">L484_004403</name>
</gene>
<evidence type="ECO:0000313" key="2">
    <source>
        <dbReference type="Proteomes" id="UP000030645"/>
    </source>
</evidence>
<name>W9RW13_9ROSA</name>
<keyword evidence="2" id="KW-1185">Reference proteome</keyword>
<reference evidence="2" key="1">
    <citation type="submission" date="2013-01" db="EMBL/GenBank/DDBJ databases">
        <title>Draft Genome Sequence of a Mulberry Tree, Morus notabilis C.K. Schneid.</title>
        <authorList>
            <person name="He N."/>
            <person name="Zhao S."/>
        </authorList>
    </citation>
    <scope>NUCLEOTIDE SEQUENCE</scope>
</reference>
<dbReference type="Proteomes" id="UP000030645">
    <property type="component" value="Unassembled WGS sequence"/>
</dbReference>
<protein>
    <submittedName>
        <fullName evidence="1">Uncharacterized protein</fullName>
    </submittedName>
</protein>
<accession>W9RW13</accession>
<proteinExistence type="predicted"/>
<evidence type="ECO:0000313" key="1">
    <source>
        <dbReference type="EMBL" id="EXC14078.1"/>
    </source>
</evidence>
<dbReference type="AlphaFoldDB" id="W9RW13"/>